<name>A0ABR4EAC3_9PEZI</name>
<evidence type="ECO:0000313" key="3">
    <source>
        <dbReference type="Proteomes" id="UP001600888"/>
    </source>
</evidence>
<dbReference type="Proteomes" id="UP001600888">
    <property type="component" value="Unassembled WGS sequence"/>
</dbReference>
<accession>A0ABR4EAC3</accession>
<gene>
    <name evidence="2" type="ORF">FJTKL_13464</name>
</gene>
<feature type="region of interest" description="Disordered" evidence="1">
    <location>
        <begin position="609"/>
        <end position="756"/>
    </location>
</feature>
<evidence type="ECO:0000256" key="1">
    <source>
        <dbReference type="SAM" id="MobiDB-lite"/>
    </source>
</evidence>
<evidence type="ECO:0000313" key="2">
    <source>
        <dbReference type="EMBL" id="KAL2279394.1"/>
    </source>
</evidence>
<protein>
    <submittedName>
        <fullName evidence="2">Uncharacterized protein</fullName>
    </submittedName>
</protein>
<keyword evidence="3" id="KW-1185">Reference proteome</keyword>
<feature type="compositionally biased region" description="Low complexity" evidence="1">
    <location>
        <begin position="661"/>
        <end position="670"/>
    </location>
</feature>
<reference evidence="2 3" key="1">
    <citation type="submission" date="2024-03" db="EMBL/GenBank/DDBJ databases">
        <title>A high-quality draft genome sequence of Diaporthe vaccinii, a causative agent of upright dieback and viscid rot disease in cranberry plants.</title>
        <authorList>
            <person name="Sarrasin M."/>
            <person name="Lang B.F."/>
            <person name="Burger G."/>
        </authorList>
    </citation>
    <scope>NUCLEOTIDE SEQUENCE [LARGE SCALE GENOMIC DNA]</scope>
    <source>
        <strain evidence="2 3">IS7</strain>
    </source>
</reference>
<comment type="caution">
    <text evidence="2">The sequence shown here is derived from an EMBL/GenBank/DDBJ whole genome shotgun (WGS) entry which is preliminary data.</text>
</comment>
<feature type="compositionally biased region" description="Acidic residues" evidence="1">
    <location>
        <begin position="702"/>
        <end position="716"/>
    </location>
</feature>
<proteinExistence type="predicted"/>
<dbReference type="EMBL" id="JBAWTH010000076">
    <property type="protein sequence ID" value="KAL2279394.1"/>
    <property type="molecule type" value="Genomic_DNA"/>
</dbReference>
<feature type="compositionally biased region" description="Acidic residues" evidence="1">
    <location>
        <begin position="615"/>
        <end position="632"/>
    </location>
</feature>
<organism evidence="2 3">
    <name type="scientific">Diaporthe vaccinii</name>
    <dbReference type="NCBI Taxonomy" id="105482"/>
    <lineage>
        <taxon>Eukaryota</taxon>
        <taxon>Fungi</taxon>
        <taxon>Dikarya</taxon>
        <taxon>Ascomycota</taxon>
        <taxon>Pezizomycotina</taxon>
        <taxon>Sordariomycetes</taxon>
        <taxon>Sordariomycetidae</taxon>
        <taxon>Diaporthales</taxon>
        <taxon>Diaporthaceae</taxon>
        <taxon>Diaporthe</taxon>
        <taxon>Diaporthe eres species complex</taxon>
    </lineage>
</organism>
<sequence>MARERKYLRTRPERNYTYAATLAIDWGSEAVRAKLYYKMGTGQPAEKLLQHIPIVQDVPMDRQEVKRQFTSHIYPYDNTSPDPPGEVVYPGNNRLPGRRSISSKLGMYAVVGISDEVARQSPELQALRVLVCQKPELKQIIRVGIEQIMYCVLRKVHESLRLNPAPMPRVLDAIALTIPAQWTIEFEEAYGELLLSAWERVFGGRAPQLIFLSEGQTNAHYAFFRDTVAAAHDRQHLSHRDFFDIGRYKNCVLLIDAGGHSTNTSLVTVCREKNQLEIRPDQGAIGGTALWAWHVLERAKAKWEQSRPLEAMPVEIENQILKIFYLNCPDYRDHTVAPFDIYNLDCDPNRESFHHLLSPEQLVETFEDAHFYAFSLIEEGIVQLKTLQRSCERIKIVIGGGSAQGAMWLARMTSLCTKYQMEEPIYLWQIDQIYEYARLAAGANYALAKAKSVAQFVDTAAFGLAVKKRFRGANGWTYDWHYRASMLWARGNKWAKTITTDGTEEFKIICQPEYDNPRPKSTIEPNYKSYDLLPIPCREKGTLQFDLEIDTNTDQLKLTIKHRGLSRLGKTGRLTELGKVEFDLWVPPGSRCLQIWDCVEDIESKVTTAFAGQQDAEDPNDSEDDEAEEMDIDSGPQKKSTQRARNLRSSLRGPASRTQQAAADVDMDAVAPKEEDQDRGGNPSSAVPLLQARAGTPQGSGEDVEMGGMEGEEEAADSITVAPMPEEPSQPAQSVGQAAPRGRRRGSRISRGIFAL</sequence>